<keyword evidence="2" id="KW-0732">Signal</keyword>
<feature type="compositionally biased region" description="Low complexity" evidence="1">
    <location>
        <begin position="187"/>
        <end position="198"/>
    </location>
</feature>
<feature type="compositionally biased region" description="Low complexity" evidence="1">
    <location>
        <begin position="227"/>
        <end position="261"/>
    </location>
</feature>
<feature type="region of interest" description="Disordered" evidence="1">
    <location>
        <begin position="169"/>
        <end position="198"/>
    </location>
</feature>
<evidence type="ECO:0000256" key="1">
    <source>
        <dbReference type="SAM" id="MobiDB-lite"/>
    </source>
</evidence>
<evidence type="ECO:0008006" key="5">
    <source>
        <dbReference type="Google" id="ProtNLM"/>
    </source>
</evidence>
<organism evidence="3 4">
    <name type="scientific">Phytophthora nicotianae CJ01A1</name>
    <dbReference type="NCBI Taxonomy" id="1317063"/>
    <lineage>
        <taxon>Eukaryota</taxon>
        <taxon>Sar</taxon>
        <taxon>Stramenopiles</taxon>
        <taxon>Oomycota</taxon>
        <taxon>Peronosporomycetes</taxon>
        <taxon>Peronosporales</taxon>
        <taxon>Peronosporaceae</taxon>
        <taxon>Phytophthora</taxon>
    </lineage>
</organism>
<feature type="chain" id="PRO_5004830543" description="SCP domain-containing protein" evidence="2">
    <location>
        <begin position="20"/>
        <end position="302"/>
    </location>
</feature>
<feature type="signal peptide" evidence="2">
    <location>
        <begin position="1"/>
        <end position="19"/>
    </location>
</feature>
<sequence>MIAPSSILALASLVASVHAHGYISKPKATYQPNTPYTNYNAITTAGVNKGFAGGKYDGSPSQNTQVFTEHWNATGYKSLRDMTDPIATDYGHSVETATPVDVTGYTEMWWQNDEYMEGFIASHEGHCESYPTKIPVVHSSRKSDCYWLALHEPNWQIYKQCVPITNNGSGASTTTQSSASDETPSNAPVVTPAATTTAPVATKAPVAQTPAPAQEVLTAAPVATKGPVVQTPTPAPEVTTATPETPSTPTTPAPEVTSATPDVPDQATPSTTAPEVTTATPDVPDQATPSTTAPAPKDNCLM</sequence>
<evidence type="ECO:0000313" key="4">
    <source>
        <dbReference type="Proteomes" id="UP000018958"/>
    </source>
</evidence>
<evidence type="ECO:0000313" key="3">
    <source>
        <dbReference type="EMBL" id="ETP25847.1"/>
    </source>
</evidence>
<dbReference type="EMBL" id="ANIX01000265">
    <property type="protein sequence ID" value="ETP25847.1"/>
    <property type="molecule type" value="Genomic_DNA"/>
</dbReference>
<dbReference type="AlphaFoldDB" id="W2XTL4"/>
<dbReference type="Proteomes" id="UP000018958">
    <property type="component" value="Unassembled WGS sequence"/>
</dbReference>
<proteinExistence type="predicted"/>
<feature type="region of interest" description="Disordered" evidence="1">
    <location>
        <begin position="223"/>
        <end position="302"/>
    </location>
</feature>
<gene>
    <name evidence="3" type="ORF">F441_01327</name>
</gene>
<evidence type="ECO:0000256" key="2">
    <source>
        <dbReference type="SAM" id="SignalP"/>
    </source>
</evidence>
<accession>W2XTL4</accession>
<feature type="compositionally biased region" description="Polar residues" evidence="1">
    <location>
        <begin position="267"/>
        <end position="280"/>
    </location>
</feature>
<name>W2XTL4_PHYNI</name>
<comment type="caution">
    <text evidence="3">The sequence shown here is derived from an EMBL/GenBank/DDBJ whole genome shotgun (WGS) entry which is preliminary data.</text>
</comment>
<protein>
    <recommendedName>
        <fullName evidence="5">SCP domain-containing protein</fullName>
    </recommendedName>
</protein>
<reference evidence="3 4" key="1">
    <citation type="submission" date="2013-11" db="EMBL/GenBank/DDBJ databases">
        <title>The Genome Sequence of Phytophthora parasitica CJ01A1.</title>
        <authorList>
            <consortium name="The Broad Institute Genomics Platform"/>
            <person name="Russ C."/>
            <person name="Tyler B."/>
            <person name="Panabieres F."/>
            <person name="Shan W."/>
            <person name="Tripathy S."/>
            <person name="Grunwald N."/>
            <person name="Machado M."/>
            <person name="Johnson C.S."/>
            <person name="Walker B."/>
            <person name="Young S.K."/>
            <person name="Zeng Q."/>
            <person name="Gargeya S."/>
            <person name="Fitzgerald M."/>
            <person name="Haas B."/>
            <person name="Abouelleil A."/>
            <person name="Allen A.W."/>
            <person name="Alvarado L."/>
            <person name="Arachchi H.M."/>
            <person name="Berlin A.M."/>
            <person name="Chapman S.B."/>
            <person name="Gainer-Dewar J."/>
            <person name="Goldberg J."/>
            <person name="Griggs A."/>
            <person name="Gujja S."/>
            <person name="Hansen M."/>
            <person name="Howarth C."/>
            <person name="Imamovic A."/>
            <person name="Ireland A."/>
            <person name="Larimer J."/>
            <person name="McCowan C."/>
            <person name="Murphy C."/>
            <person name="Pearson M."/>
            <person name="Poon T.W."/>
            <person name="Priest M."/>
            <person name="Roberts A."/>
            <person name="Saif S."/>
            <person name="Shea T."/>
            <person name="Sisk P."/>
            <person name="Sykes S."/>
            <person name="Wortman J."/>
            <person name="Nusbaum C."/>
            <person name="Birren B."/>
        </authorList>
    </citation>
    <scope>NUCLEOTIDE SEQUENCE [LARGE SCALE GENOMIC DNA]</scope>
    <source>
        <strain evidence="3 4">CJ01A1</strain>
    </source>
</reference>
<feature type="compositionally biased region" description="Low complexity" evidence="1">
    <location>
        <begin position="169"/>
        <end position="180"/>
    </location>
</feature>